<keyword evidence="3" id="KW-1185">Reference proteome</keyword>
<name>A0A329MHQ2_9BACL</name>
<feature type="compositionally biased region" description="Basic residues" evidence="1">
    <location>
        <begin position="51"/>
        <end position="62"/>
    </location>
</feature>
<gene>
    <name evidence="2" type="ORF">DQG23_21120</name>
</gene>
<evidence type="ECO:0000313" key="2">
    <source>
        <dbReference type="EMBL" id="RAV19491.1"/>
    </source>
</evidence>
<dbReference type="AlphaFoldDB" id="A0A329MHQ2"/>
<dbReference type="EMBL" id="QMFB01000012">
    <property type="protein sequence ID" value="RAV19491.1"/>
    <property type="molecule type" value="Genomic_DNA"/>
</dbReference>
<dbReference type="OrthoDB" id="5244304at2"/>
<evidence type="ECO:0000313" key="3">
    <source>
        <dbReference type="Proteomes" id="UP000250369"/>
    </source>
</evidence>
<reference evidence="2 3" key="1">
    <citation type="journal article" date="2009" name="Int. J. Syst. Evol. Microbiol.">
        <title>Paenibacillus contaminans sp. nov., isolated from a contaminated laboratory plate.</title>
        <authorList>
            <person name="Chou J.H."/>
            <person name="Lee J.H."/>
            <person name="Lin M.C."/>
            <person name="Chang P.S."/>
            <person name="Arun A.B."/>
            <person name="Young C.C."/>
            <person name="Chen W.M."/>
        </authorList>
    </citation>
    <scope>NUCLEOTIDE SEQUENCE [LARGE SCALE GENOMIC DNA]</scope>
    <source>
        <strain evidence="2 3">CKOBP-6</strain>
    </source>
</reference>
<organism evidence="2 3">
    <name type="scientific">Paenibacillus contaminans</name>
    <dbReference type="NCBI Taxonomy" id="450362"/>
    <lineage>
        <taxon>Bacteria</taxon>
        <taxon>Bacillati</taxon>
        <taxon>Bacillota</taxon>
        <taxon>Bacilli</taxon>
        <taxon>Bacillales</taxon>
        <taxon>Paenibacillaceae</taxon>
        <taxon>Paenibacillus</taxon>
    </lineage>
</organism>
<dbReference type="Proteomes" id="UP000250369">
    <property type="component" value="Unassembled WGS sequence"/>
</dbReference>
<dbReference type="Pfam" id="PF14168">
    <property type="entry name" value="YjzC"/>
    <property type="match status" value="1"/>
</dbReference>
<feature type="region of interest" description="Disordered" evidence="1">
    <location>
        <begin position="39"/>
        <end position="62"/>
    </location>
</feature>
<comment type="caution">
    <text evidence="2">The sequence shown here is derived from an EMBL/GenBank/DDBJ whole genome shotgun (WGS) entry which is preliminary data.</text>
</comment>
<proteinExistence type="predicted"/>
<sequence length="62" mass="7090">MGERTEFRPGESVPKSGDYIEIGENDFHMGIQNPKTVTLEKGDAFPNTTNHNRKWTTKTRHS</sequence>
<dbReference type="RefSeq" id="WP_113032852.1">
    <property type="nucleotide sequence ID" value="NZ_QMFB01000012.1"/>
</dbReference>
<dbReference type="InterPro" id="IPR025549">
    <property type="entry name" value="YjzC"/>
</dbReference>
<protein>
    <submittedName>
        <fullName evidence="2">YjzC family protein</fullName>
    </submittedName>
</protein>
<accession>A0A329MHQ2</accession>
<evidence type="ECO:0000256" key="1">
    <source>
        <dbReference type="SAM" id="MobiDB-lite"/>
    </source>
</evidence>